<reference evidence="1" key="1">
    <citation type="submission" date="2023-07" db="EMBL/GenBank/DDBJ databases">
        <title>Sorghum-associated microbial communities from plants grown in Nebraska, USA.</title>
        <authorList>
            <person name="Schachtman D."/>
        </authorList>
    </citation>
    <scope>NUCLEOTIDE SEQUENCE</scope>
    <source>
        <strain evidence="1">DS3315</strain>
    </source>
</reference>
<organism evidence="1 2">
    <name type="scientific">Variovorax paradoxus</name>
    <dbReference type="NCBI Taxonomy" id="34073"/>
    <lineage>
        <taxon>Bacteria</taxon>
        <taxon>Pseudomonadati</taxon>
        <taxon>Pseudomonadota</taxon>
        <taxon>Betaproteobacteria</taxon>
        <taxon>Burkholderiales</taxon>
        <taxon>Comamonadaceae</taxon>
        <taxon>Variovorax</taxon>
    </lineage>
</organism>
<dbReference type="EMBL" id="JAUSRV010000013">
    <property type="protein sequence ID" value="MDP9973671.1"/>
    <property type="molecule type" value="Genomic_DNA"/>
</dbReference>
<dbReference type="RefSeq" id="WP_307595910.1">
    <property type="nucleotide sequence ID" value="NZ_JAUSRV010000013.1"/>
</dbReference>
<accession>A0AAW8EP81</accession>
<evidence type="ECO:0000313" key="2">
    <source>
        <dbReference type="Proteomes" id="UP001224845"/>
    </source>
</evidence>
<dbReference type="Proteomes" id="UP001224845">
    <property type="component" value="Unassembled WGS sequence"/>
</dbReference>
<protein>
    <submittedName>
        <fullName evidence="1">Endogenous inhibitor of DNA gyrase (YacG/DUF329 family)</fullName>
    </submittedName>
</protein>
<sequence length="53" mass="5723">MDENEDFDPLADCPECGAEHGYSEWGEGYCHDDAVTCPSCGALVPVDDLYPLA</sequence>
<dbReference type="AlphaFoldDB" id="A0AAW8EP81"/>
<proteinExistence type="predicted"/>
<comment type="caution">
    <text evidence="1">The sequence shown here is derived from an EMBL/GenBank/DDBJ whole genome shotgun (WGS) entry which is preliminary data.</text>
</comment>
<gene>
    <name evidence="1" type="ORF">J2W39_004930</name>
</gene>
<name>A0AAW8EP81_VARPD</name>
<evidence type="ECO:0000313" key="1">
    <source>
        <dbReference type="EMBL" id="MDP9973671.1"/>
    </source>
</evidence>